<dbReference type="GO" id="GO:0005615">
    <property type="term" value="C:extracellular space"/>
    <property type="evidence" value="ECO:0007669"/>
    <property type="project" value="TreeGrafter"/>
</dbReference>
<evidence type="ECO:0000256" key="7">
    <source>
        <dbReference type="ARBA" id="ARBA00022801"/>
    </source>
</evidence>
<dbReference type="PROSITE" id="PS52035">
    <property type="entry name" value="PEPTIDASE_M14"/>
    <property type="match status" value="1"/>
</dbReference>
<evidence type="ECO:0000313" key="14">
    <source>
        <dbReference type="Proteomes" id="UP000749559"/>
    </source>
</evidence>
<dbReference type="PROSITE" id="PS00132">
    <property type="entry name" value="CARBOXYPEPT_ZN_1"/>
    <property type="match status" value="1"/>
</dbReference>
<gene>
    <name evidence="13" type="ORF">OFUS_LOCUS6050</name>
</gene>
<sequence>MKLMLVLALAVTAVCASKVRYDGYQLVHVTPKSDEHVKILAQMQGDSTKNGLMFWTEPVSVERMVDVMVPPHAFIWMARTLRDNEMPYTLADTDVQKMIDEEDAENNVGLRRMRTRVGNDATQYSTILGAYQRHSTINGWLNSIASSYSNIASVFSIGKTYEGRDMRVIKIGKAGAKNKAIWIDAGIHAREWIAPSTSLYIINQLLTGYNRDATITRLVDTFDWYILPVANPDGYEYSHTSNRMWRKTRSPTKYSWCTGADPNRNFDAAWNSIGTSPNPCSDTYAGDSPFSEANTRNMRDAINSLKDRMAMYLSFHSYSQMWLTPYAYTSRRPVDYAEMERVANIGATALQKVYGTSYIVGSPPQILYAAAGGSYDWAKMYAGVKYSYTLELRPGRGASNGFILSPSQITPNGREVWASVIAVTDALKLDSTSGSGSGGTWGEWWGKK</sequence>
<dbReference type="GO" id="GO:0008270">
    <property type="term" value="F:zinc ion binding"/>
    <property type="evidence" value="ECO:0007669"/>
    <property type="project" value="InterPro"/>
</dbReference>
<evidence type="ECO:0000313" key="13">
    <source>
        <dbReference type="EMBL" id="CAH1779222.1"/>
    </source>
</evidence>
<comment type="caution">
    <text evidence="13">The sequence shown here is derived from an EMBL/GenBank/DDBJ whole genome shotgun (WGS) entry which is preliminary data.</text>
</comment>
<dbReference type="SUPFAM" id="SSF54897">
    <property type="entry name" value="Protease propeptides/inhibitors"/>
    <property type="match status" value="1"/>
</dbReference>
<dbReference type="Gene3D" id="3.40.630.10">
    <property type="entry name" value="Zn peptidases"/>
    <property type="match status" value="1"/>
</dbReference>
<reference evidence="13" key="1">
    <citation type="submission" date="2022-03" db="EMBL/GenBank/DDBJ databases">
        <authorList>
            <person name="Martin C."/>
        </authorList>
    </citation>
    <scope>NUCLEOTIDE SEQUENCE</scope>
</reference>
<keyword evidence="6" id="KW-0732">Signal</keyword>
<dbReference type="InterPro" id="IPR003146">
    <property type="entry name" value="M14A_act_pep"/>
</dbReference>
<dbReference type="Pfam" id="PF02244">
    <property type="entry name" value="Propep_M14"/>
    <property type="match status" value="1"/>
</dbReference>
<dbReference type="GO" id="GO:0004181">
    <property type="term" value="F:metallocarboxypeptidase activity"/>
    <property type="evidence" value="ECO:0007669"/>
    <property type="project" value="InterPro"/>
</dbReference>
<keyword evidence="9" id="KW-0482">Metalloprotease</keyword>
<dbReference type="Proteomes" id="UP000749559">
    <property type="component" value="Unassembled WGS sequence"/>
</dbReference>
<dbReference type="AlphaFoldDB" id="A0A8J1TUI7"/>
<dbReference type="FunFam" id="3.40.630.10:FF:000056">
    <property type="entry name" value="Zinc carboxypeptidase"/>
    <property type="match status" value="1"/>
</dbReference>
<proteinExistence type="inferred from homology"/>
<evidence type="ECO:0000256" key="6">
    <source>
        <dbReference type="ARBA" id="ARBA00022729"/>
    </source>
</evidence>
<feature type="active site" description="Proton donor/acceptor" evidence="11">
    <location>
        <position position="391"/>
    </location>
</feature>
<evidence type="ECO:0000256" key="8">
    <source>
        <dbReference type="ARBA" id="ARBA00022833"/>
    </source>
</evidence>
<dbReference type="PRINTS" id="PR00765">
    <property type="entry name" value="CRBOXYPTASEA"/>
</dbReference>
<dbReference type="Pfam" id="PF00246">
    <property type="entry name" value="Peptidase_M14"/>
    <property type="match status" value="1"/>
</dbReference>
<dbReference type="EMBL" id="CAIIXF020000003">
    <property type="protein sequence ID" value="CAH1779222.1"/>
    <property type="molecule type" value="Genomic_DNA"/>
</dbReference>
<evidence type="ECO:0000256" key="5">
    <source>
        <dbReference type="ARBA" id="ARBA00022723"/>
    </source>
</evidence>
<keyword evidence="8" id="KW-0862">Zinc</keyword>
<keyword evidence="3" id="KW-0121">Carboxypeptidase</keyword>
<dbReference type="InterPro" id="IPR057246">
    <property type="entry name" value="CARBOXYPEPT_ZN_1"/>
</dbReference>
<evidence type="ECO:0000256" key="2">
    <source>
        <dbReference type="ARBA" id="ARBA00005988"/>
    </source>
</evidence>
<feature type="domain" description="Peptidase M14" evidence="12">
    <location>
        <begin position="130"/>
        <end position="427"/>
    </location>
</feature>
<comment type="similarity">
    <text evidence="2 11">Belongs to the peptidase M14 family.</text>
</comment>
<accession>A0A8J1TUI7</accession>
<organism evidence="13 14">
    <name type="scientific">Owenia fusiformis</name>
    <name type="common">Polychaete worm</name>
    <dbReference type="NCBI Taxonomy" id="6347"/>
    <lineage>
        <taxon>Eukaryota</taxon>
        <taxon>Metazoa</taxon>
        <taxon>Spiralia</taxon>
        <taxon>Lophotrochozoa</taxon>
        <taxon>Annelida</taxon>
        <taxon>Polychaeta</taxon>
        <taxon>Sedentaria</taxon>
        <taxon>Canalipalpata</taxon>
        <taxon>Sabellida</taxon>
        <taxon>Oweniida</taxon>
        <taxon>Oweniidae</taxon>
        <taxon>Owenia</taxon>
    </lineage>
</organism>
<evidence type="ECO:0000256" key="3">
    <source>
        <dbReference type="ARBA" id="ARBA00022645"/>
    </source>
</evidence>
<dbReference type="InterPro" id="IPR000834">
    <property type="entry name" value="Peptidase_M14"/>
</dbReference>
<dbReference type="PANTHER" id="PTHR11705:SF91">
    <property type="entry name" value="FI01817P-RELATED"/>
    <property type="match status" value="1"/>
</dbReference>
<name>A0A8J1TUI7_OWEFU</name>
<keyword evidence="5" id="KW-0479">Metal-binding</keyword>
<keyword evidence="14" id="KW-1185">Reference proteome</keyword>
<evidence type="ECO:0000259" key="12">
    <source>
        <dbReference type="PROSITE" id="PS52035"/>
    </source>
</evidence>
<keyword evidence="4" id="KW-0645">Protease</keyword>
<protein>
    <recommendedName>
        <fullName evidence="12">Peptidase M14 domain-containing protein</fullName>
    </recommendedName>
</protein>
<dbReference type="FunFam" id="3.30.70.340:FF:000002">
    <property type="entry name" value="Carboxypeptidase A"/>
    <property type="match status" value="1"/>
</dbReference>
<comment type="cofactor">
    <cofactor evidence="1">
        <name>Zn(2+)</name>
        <dbReference type="ChEBI" id="CHEBI:29105"/>
    </cofactor>
</comment>
<evidence type="ECO:0000256" key="1">
    <source>
        <dbReference type="ARBA" id="ARBA00001947"/>
    </source>
</evidence>
<keyword evidence="10" id="KW-1015">Disulfide bond</keyword>
<dbReference type="GO" id="GO:0006508">
    <property type="term" value="P:proteolysis"/>
    <property type="evidence" value="ECO:0007669"/>
    <property type="project" value="UniProtKB-KW"/>
</dbReference>
<keyword evidence="7" id="KW-0378">Hydrolase</keyword>
<dbReference type="OrthoDB" id="3626597at2759"/>
<evidence type="ECO:0000256" key="10">
    <source>
        <dbReference type="ARBA" id="ARBA00023157"/>
    </source>
</evidence>
<dbReference type="SUPFAM" id="SSF53187">
    <property type="entry name" value="Zn-dependent exopeptidases"/>
    <property type="match status" value="1"/>
</dbReference>
<evidence type="ECO:0000256" key="9">
    <source>
        <dbReference type="ARBA" id="ARBA00023049"/>
    </source>
</evidence>
<evidence type="ECO:0000256" key="11">
    <source>
        <dbReference type="PROSITE-ProRule" id="PRU01379"/>
    </source>
</evidence>
<dbReference type="SMART" id="SM00631">
    <property type="entry name" value="Zn_pept"/>
    <property type="match status" value="1"/>
</dbReference>
<dbReference type="CDD" id="cd03860">
    <property type="entry name" value="M14_CP_A-B_like"/>
    <property type="match status" value="1"/>
</dbReference>
<dbReference type="InterPro" id="IPR036990">
    <property type="entry name" value="M14A-like_propep"/>
</dbReference>
<evidence type="ECO:0000256" key="4">
    <source>
        <dbReference type="ARBA" id="ARBA00022670"/>
    </source>
</evidence>
<dbReference type="Gene3D" id="3.30.70.340">
    <property type="entry name" value="Metallocarboxypeptidase-like"/>
    <property type="match status" value="1"/>
</dbReference>
<dbReference type="PANTHER" id="PTHR11705">
    <property type="entry name" value="PROTEASE FAMILY M14 CARBOXYPEPTIDASE A,B"/>
    <property type="match status" value="1"/>
</dbReference>